<gene>
    <name evidence="1" type="ORF">GPM918_LOCUS41667</name>
    <name evidence="2" type="ORF">SRO942_LOCUS42763</name>
</gene>
<dbReference type="InterPro" id="IPR007577">
    <property type="entry name" value="GlycoTrfase_DXD_sugar-bd_CS"/>
</dbReference>
<proteinExistence type="predicted"/>
<sequence>MYIWSISNSSSIISSNHPDLLRKYSKNLIIKQVNMNNEIEKLNKKLHLQLSIKFVIKSKKMSAYSDVFRFVILFNYGGIYLDTDFILLRDFQPFYPYQFAYKWTFLNKYNTAILKLNKHSIINKQIHQDVDKQIIDDTNNEYSFRKLIRQLTQLGEIDSYYHPRALSSTQNTDLLRLPTVFFDPLWLVVDGVDKKAQVEWQVDQYGFDEVFYGNSFLSQNMFIFNGAFAYHWHNRFDMKPENGSFLQKWIDLLNVKIG</sequence>
<dbReference type="EMBL" id="CAJNOQ010033387">
    <property type="protein sequence ID" value="CAF1589682.1"/>
    <property type="molecule type" value="Genomic_DNA"/>
</dbReference>
<evidence type="ECO:0008006" key="4">
    <source>
        <dbReference type="Google" id="ProtNLM"/>
    </source>
</evidence>
<dbReference type="InterPro" id="IPR029044">
    <property type="entry name" value="Nucleotide-diphossugar_trans"/>
</dbReference>
<dbReference type="Pfam" id="PF04488">
    <property type="entry name" value="Gly_transf_sug"/>
    <property type="match status" value="1"/>
</dbReference>
<accession>A0A815ZU62</accession>
<dbReference type="Gene3D" id="3.90.550.20">
    <property type="match status" value="1"/>
</dbReference>
<name>A0A815ZU62_9BILA</name>
<keyword evidence="3" id="KW-1185">Reference proteome</keyword>
<dbReference type="EMBL" id="CAJOBC010099523">
    <property type="protein sequence ID" value="CAF4461208.1"/>
    <property type="molecule type" value="Genomic_DNA"/>
</dbReference>
<dbReference type="Proteomes" id="UP000681722">
    <property type="component" value="Unassembled WGS sequence"/>
</dbReference>
<evidence type="ECO:0000313" key="2">
    <source>
        <dbReference type="EMBL" id="CAF4461208.1"/>
    </source>
</evidence>
<evidence type="ECO:0000313" key="1">
    <source>
        <dbReference type="EMBL" id="CAF1589682.1"/>
    </source>
</evidence>
<reference evidence="1" key="1">
    <citation type="submission" date="2021-02" db="EMBL/GenBank/DDBJ databases">
        <authorList>
            <person name="Nowell W R."/>
        </authorList>
    </citation>
    <scope>NUCLEOTIDE SEQUENCE</scope>
</reference>
<organism evidence="1 3">
    <name type="scientific">Didymodactylos carnosus</name>
    <dbReference type="NCBI Taxonomy" id="1234261"/>
    <lineage>
        <taxon>Eukaryota</taxon>
        <taxon>Metazoa</taxon>
        <taxon>Spiralia</taxon>
        <taxon>Gnathifera</taxon>
        <taxon>Rotifera</taxon>
        <taxon>Eurotatoria</taxon>
        <taxon>Bdelloidea</taxon>
        <taxon>Philodinida</taxon>
        <taxon>Philodinidae</taxon>
        <taxon>Didymodactylos</taxon>
    </lineage>
</organism>
<dbReference type="OrthoDB" id="409543at2759"/>
<comment type="caution">
    <text evidence="1">The sequence shown here is derived from an EMBL/GenBank/DDBJ whole genome shotgun (WGS) entry which is preliminary data.</text>
</comment>
<dbReference type="SUPFAM" id="SSF53448">
    <property type="entry name" value="Nucleotide-diphospho-sugar transferases"/>
    <property type="match status" value="1"/>
</dbReference>
<protein>
    <recommendedName>
        <fullName evidence="4">Glycosyltransferase</fullName>
    </recommendedName>
</protein>
<evidence type="ECO:0000313" key="3">
    <source>
        <dbReference type="Proteomes" id="UP000663829"/>
    </source>
</evidence>
<dbReference type="AlphaFoldDB" id="A0A815ZU62"/>
<dbReference type="Proteomes" id="UP000663829">
    <property type="component" value="Unassembled WGS sequence"/>
</dbReference>